<dbReference type="OrthoDB" id="3256525at2759"/>
<dbReference type="Proteomes" id="UP000297245">
    <property type="component" value="Unassembled WGS sequence"/>
</dbReference>
<dbReference type="SUPFAM" id="SSF52047">
    <property type="entry name" value="RNI-like"/>
    <property type="match status" value="1"/>
</dbReference>
<dbReference type="EMBL" id="ML179090">
    <property type="protein sequence ID" value="THV01449.1"/>
    <property type="molecule type" value="Genomic_DNA"/>
</dbReference>
<dbReference type="Gene3D" id="3.80.10.10">
    <property type="entry name" value="Ribonuclease Inhibitor"/>
    <property type="match status" value="1"/>
</dbReference>
<accession>A0A4S8MGU8</accession>
<reference evidence="1 2" key="1">
    <citation type="journal article" date="2019" name="Nat. Ecol. Evol.">
        <title>Megaphylogeny resolves global patterns of mushroom evolution.</title>
        <authorList>
            <person name="Varga T."/>
            <person name="Krizsan K."/>
            <person name="Foldi C."/>
            <person name="Dima B."/>
            <person name="Sanchez-Garcia M."/>
            <person name="Sanchez-Ramirez S."/>
            <person name="Szollosi G.J."/>
            <person name="Szarkandi J.G."/>
            <person name="Papp V."/>
            <person name="Albert L."/>
            <person name="Andreopoulos W."/>
            <person name="Angelini C."/>
            <person name="Antonin V."/>
            <person name="Barry K.W."/>
            <person name="Bougher N.L."/>
            <person name="Buchanan P."/>
            <person name="Buyck B."/>
            <person name="Bense V."/>
            <person name="Catcheside P."/>
            <person name="Chovatia M."/>
            <person name="Cooper J."/>
            <person name="Damon W."/>
            <person name="Desjardin D."/>
            <person name="Finy P."/>
            <person name="Geml J."/>
            <person name="Haridas S."/>
            <person name="Hughes K."/>
            <person name="Justo A."/>
            <person name="Karasinski D."/>
            <person name="Kautmanova I."/>
            <person name="Kiss B."/>
            <person name="Kocsube S."/>
            <person name="Kotiranta H."/>
            <person name="LaButti K.M."/>
            <person name="Lechner B.E."/>
            <person name="Liimatainen K."/>
            <person name="Lipzen A."/>
            <person name="Lukacs Z."/>
            <person name="Mihaltcheva S."/>
            <person name="Morgado L.N."/>
            <person name="Niskanen T."/>
            <person name="Noordeloos M.E."/>
            <person name="Ohm R.A."/>
            <person name="Ortiz-Santana B."/>
            <person name="Ovrebo C."/>
            <person name="Racz N."/>
            <person name="Riley R."/>
            <person name="Savchenko A."/>
            <person name="Shiryaev A."/>
            <person name="Soop K."/>
            <person name="Spirin V."/>
            <person name="Szebenyi C."/>
            <person name="Tomsovsky M."/>
            <person name="Tulloss R.E."/>
            <person name="Uehling J."/>
            <person name="Grigoriev I.V."/>
            <person name="Vagvolgyi C."/>
            <person name="Papp T."/>
            <person name="Martin F.M."/>
            <person name="Miettinen O."/>
            <person name="Hibbett D.S."/>
            <person name="Nagy L.G."/>
        </authorList>
    </citation>
    <scope>NUCLEOTIDE SEQUENCE [LARGE SCALE GENOMIC DNA]</scope>
    <source>
        <strain evidence="1 2">CBS 962.96</strain>
    </source>
</reference>
<dbReference type="InterPro" id="IPR032675">
    <property type="entry name" value="LRR_dom_sf"/>
</dbReference>
<gene>
    <name evidence="1" type="ORF">K435DRAFT_655366</name>
</gene>
<evidence type="ECO:0000313" key="2">
    <source>
        <dbReference type="Proteomes" id="UP000297245"/>
    </source>
</evidence>
<dbReference type="AlphaFoldDB" id="A0A4S8MGU8"/>
<proteinExistence type="predicted"/>
<evidence type="ECO:0000313" key="1">
    <source>
        <dbReference type="EMBL" id="THV01449.1"/>
    </source>
</evidence>
<sequence>MDSYQLPPEIWLEVFNWATYYPSSDAYTTEYKPFSTSTSQATDVALQVKCILTLVCREWHTIVTEFLYKDVRIGRGQNALKCALNDGNRRFVRRAVLPYHSTSTPEWNPDPLPSIEILKLCNKLEILVRPPSPPLETQRFEFDADNLTLPSLKRLEWTYNFEAERTGGINSLQSVLQGSPFLQYLSINSVSRSPRARLAFDSRAVSLPYLETLSLSALNPSFLYQIAGRWSLPSLSHLMLGSLYVEDLTDLWETYSEQLRVLELGKDSTFLLQDAITPCLERCTKLEELNFHVFYTLPPQTTNTYPSVTAIGLHSAEHSMFDSETSWKLLEKHLDVLCGDTFPSLHSLHLFGEWTSFLHHPRFAPFATRLYQRGVKSFVKD</sequence>
<protein>
    <submittedName>
        <fullName evidence="1">Uncharacterized protein</fullName>
    </submittedName>
</protein>
<organism evidence="1 2">
    <name type="scientific">Dendrothele bispora (strain CBS 962.96)</name>
    <dbReference type="NCBI Taxonomy" id="1314807"/>
    <lineage>
        <taxon>Eukaryota</taxon>
        <taxon>Fungi</taxon>
        <taxon>Dikarya</taxon>
        <taxon>Basidiomycota</taxon>
        <taxon>Agaricomycotina</taxon>
        <taxon>Agaricomycetes</taxon>
        <taxon>Agaricomycetidae</taxon>
        <taxon>Agaricales</taxon>
        <taxon>Agaricales incertae sedis</taxon>
        <taxon>Dendrothele</taxon>
    </lineage>
</organism>
<keyword evidence="2" id="KW-1185">Reference proteome</keyword>
<name>A0A4S8MGU8_DENBC</name>